<accession>A0A1H7CFW8</accession>
<name>A0A1H7CFW8_9BURK</name>
<proteinExistence type="predicted"/>
<dbReference type="EMBL" id="FNYE01000020">
    <property type="protein sequence ID" value="SEJ84555.1"/>
    <property type="molecule type" value="Genomic_DNA"/>
</dbReference>
<evidence type="ECO:0000313" key="2">
    <source>
        <dbReference type="Proteomes" id="UP000198866"/>
    </source>
</evidence>
<sequence length="174" mass="19568">MRREVFLEQCGNLLNTSYGTRLVFSALKLQLHHSADSFPFITRNPRMNPSVRNDFNIAVCQQEVNENAIVVFSVPDPKLGKRVYRPFACSQSIKKSGTMQRALDDEPHLADVGFMTFMNGYLDDRQGALWKRHLDPPMRHHKMPDDTFQVHGLPPSGRATTAKAAATASENIAV</sequence>
<dbReference type="Proteomes" id="UP000198866">
    <property type="component" value="Unassembled WGS sequence"/>
</dbReference>
<organism evidence="1 2">
    <name type="scientific">Paraburkholderia diazotrophica</name>
    <dbReference type="NCBI Taxonomy" id="667676"/>
    <lineage>
        <taxon>Bacteria</taxon>
        <taxon>Pseudomonadati</taxon>
        <taxon>Pseudomonadota</taxon>
        <taxon>Betaproteobacteria</taxon>
        <taxon>Burkholderiales</taxon>
        <taxon>Burkholderiaceae</taxon>
        <taxon>Paraburkholderia</taxon>
    </lineage>
</organism>
<gene>
    <name evidence="1" type="ORF">SAMN05192539_102069</name>
</gene>
<protein>
    <submittedName>
        <fullName evidence="1">Uncharacterized protein</fullName>
    </submittedName>
</protein>
<reference evidence="2" key="1">
    <citation type="submission" date="2016-10" db="EMBL/GenBank/DDBJ databases">
        <authorList>
            <person name="Varghese N."/>
            <person name="Submissions S."/>
        </authorList>
    </citation>
    <scope>NUCLEOTIDE SEQUENCE [LARGE SCALE GENOMIC DNA]</scope>
    <source>
        <strain evidence="2">LMG 26031</strain>
    </source>
</reference>
<keyword evidence="2" id="KW-1185">Reference proteome</keyword>
<dbReference type="AlphaFoldDB" id="A0A1H7CFW8"/>
<evidence type="ECO:0000313" key="1">
    <source>
        <dbReference type="EMBL" id="SEJ84555.1"/>
    </source>
</evidence>